<proteinExistence type="predicted"/>
<name>A0A8F5PJ80_9CALI</name>
<accession>A0A8F5PJ80</accession>
<protein>
    <submittedName>
        <fullName evidence="1">VP2</fullName>
    </submittedName>
</protein>
<evidence type="ECO:0000313" key="1">
    <source>
        <dbReference type="EMBL" id="QXO14955.1"/>
    </source>
</evidence>
<dbReference type="EMBL" id="MW684838">
    <property type="protein sequence ID" value="QXO14955.1"/>
    <property type="molecule type" value="Genomic_RNA"/>
</dbReference>
<reference evidence="1" key="1">
    <citation type="submission" date="2021-02" db="EMBL/GenBank/DDBJ databases">
        <title>Comparative viral metagenomics from chicken feces and farm dust in the Netherlands.</title>
        <authorList>
            <person name="de Rooij M.M.T."/>
            <person name="Messink A.B."/>
            <person name="Wouters I.M."/>
            <person name="Smit L.A.M."/>
            <person name="Heederik D.J.J."/>
            <person name="Koopmans M.P.G."/>
            <person name="Phan M.V.T."/>
        </authorList>
    </citation>
    <scope>NUCLEOTIDE SEQUENCE</scope>
    <source>
        <strain evidence="1">Chicken/NLD/2019/V_M_030_calici_8</strain>
    </source>
</reference>
<organism evidence="1">
    <name type="scientific">Chicken calicivirus</name>
    <dbReference type="NCBI Taxonomy" id="1172196"/>
    <lineage>
        <taxon>Viruses</taxon>
        <taxon>Riboviria</taxon>
        <taxon>Orthornavirae</taxon>
        <taxon>Pisuviricota</taxon>
        <taxon>Pisoniviricetes</taxon>
        <taxon>Picornavirales</taxon>
        <taxon>Caliciviridae</taxon>
        <taxon>Bavovirus</taxon>
        <taxon>Bavovirus bavariaense</taxon>
        <taxon>Bavaria virus</taxon>
    </lineage>
</organism>
<sequence>MGMESASSHSLINMLAALGAGLAAVSQTALGIAQLNQQDRQFDEQIKVQQDQFNKQLQASLAMPFLNAAATVELNNQIFDSRLGRLRAMGASAGTLASVAAGQPGVIVNGNYGVAFHGQSAAGLATSYPSLPNLTLNYTRGSSENPLRRFDSSYSLSSASRRDSVLVGPGRYASRRTSVTSIGSTISTGSTASALNNYYQFGFLNPNRVNERWGV</sequence>